<dbReference type="HOGENOM" id="CLU_131329_0_0_4"/>
<protein>
    <submittedName>
        <fullName evidence="2">Rhodanese domain protein</fullName>
    </submittedName>
</protein>
<gene>
    <name evidence="2" type="ordered locus">Lcho_1075</name>
</gene>
<dbReference type="KEGG" id="lch:Lcho_1075"/>
<dbReference type="InterPro" id="IPR036873">
    <property type="entry name" value="Rhodanese-like_dom_sf"/>
</dbReference>
<sequence length="159" mass="17255">MNLPDAAAVQQEQLEITLATATELCELGLGCMVDIRQGFEIELKGAIPGTTHIPLCEVKLLLGHALNEDEQDTLDAGTPSAIDVQAFIRMVNQIHHVRDCILLCVCNSGRRSLVAARMLRSLGYARAYSVQGGFQAWKAVKAQAEAQAQGDAQPDQNRK</sequence>
<proteinExistence type="predicted"/>
<dbReference type="GO" id="GO:0004792">
    <property type="term" value="F:thiosulfate-cyanide sulfurtransferase activity"/>
    <property type="evidence" value="ECO:0007669"/>
    <property type="project" value="TreeGrafter"/>
</dbReference>
<dbReference type="STRING" id="395495.Lcho_1075"/>
<dbReference type="AlphaFoldDB" id="B1Y3V0"/>
<dbReference type="CDD" id="cd00158">
    <property type="entry name" value="RHOD"/>
    <property type="match status" value="1"/>
</dbReference>
<evidence type="ECO:0000259" key="1">
    <source>
        <dbReference type="PROSITE" id="PS50206"/>
    </source>
</evidence>
<dbReference type="PANTHER" id="PTHR44086:SF10">
    <property type="entry name" value="THIOSULFATE SULFURTRANSFERASE_RHODANESE-LIKE DOMAIN-CONTAINING PROTEIN 3"/>
    <property type="match status" value="1"/>
</dbReference>
<dbReference type="SUPFAM" id="SSF52821">
    <property type="entry name" value="Rhodanese/Cell cycle control phosphatase"/>
    <property type="match status" value="1"/>
</dbReference>
<accession>B1Y3V0</accession>
<dbReference type="PROSITE" id="PS50206">
    <property type="entry name" value="RHODANESE_3"/>
    <property type="match status" value="1"/>
</dbReference>
<dbReference type="InterPro" id="IPR001763">
    <property type="entry name" value="Rhodanese-like_dom"/>
</dbReference>
<dbReference type="EMBL" id="CP001013">
    <property type="protein sequence ID" value="ACB33344.1"/>
    <property type="molecule type" value="Genomic_DNA"/>
</dbReference>
<evidence type="ECO:0000313" key="2">
    <source>
        <dbReference type="EMBL" id="ACB33344.1"/>
    </source>
</evidence>
<dbReference type="RefSeq" id="WP_012346106.1">
    <property type="nucleotide sequence ID" value="NC_010524.1"/>
</dbReference>
<dbReference type="Gene3D" id="3.40.250.10">
    <property type="entry name" value="Rhodanese-like domain"/>
    <property type="match status" value="1"/>
</dbReference>
<dbReference type="eggNOG" id="COG0607">
    <property type="taxonomic scope" value="Bacteria"/>
</dbReference>
<dbReference type="SMART" id="SM00450">
    <property type="entry name" value="RHOD"/>
    <property type="match status" value="1"/>
</dbReference>
<dbReference type="PANTHER" id="PTHR44086">
    <property type="entry name" value="THIOSULFATE SULFURTRANSFERASE RDL2, MITOCHONDRIAL-RELATED"/>
    <property type="match status" value="1"/>
</dbReference>
<dbReference type="Proteomes" id="UP000001693">
    <property type="component" value="Chromosome"/>
</dbReference>
<dbReference type="OrthoDB" id="9804286at2"/>
<reference evidence="2 3" key="1">
    <citation type="submission" date="2008-03" db="EMBL/GenBank/DDBJ databases">
        <title>Complete sequence of Leptothrix cholodnii SP-6.</title>
        <authorList>
            <consortium name="US DOE Joint Genome Institute"/>
            <person name="Copeland A."/>
            <person name="Lucas S."/>
            <person name="Lapidus A."/>
            <person name="Glavina del Rio T."/>
            <person name="Dalin E."/>
            <person name="Tice H."/>
            <person name="Bruce D."/>
            <person name="Goodwin L."/>
            <person name="Pitluck S."/>
            <person name="Chertkov O."/>
            <person name="Brettin T."/>
            <person name="Detter J.C."/>
            <person name="Han C."/>
            <person name="Kuske C.R."/>
            <person name="Schmutz J."/>
            <person name="Larimer F."/>
            <person name="Land M."/>
            <person name="Hauser L."/>
            <person name="Kyrpides N."/>
            <person name="Lykidis A."/>
            <person name="Emerson D."/>
            <person name="Richardson P."/>
        </authorList>
    </citation>
    <scope>NUCLEOTIDE SEQUENCE [LARGE SCALE GENOMIC DNA]</scope>
    <source>
        <strain evidence="3">ATCC 51168 / LMG 8142 / SP-6</strain>
    </source>
</reference>
<name>B1Y3V0_LEPCP</name>
<evidence type="ECO:0000313" key="3">
    <source>
        <dbReference type="Proteomes" id="UP000001693"/>
    </source>
</evidence>
<dbReference type="Pfam" id="PF00581">
    <property type="entry name" value="Rhodanese"/>
    <property type="match status" value="1"/>
</dbReference>
<feature type="domain" description="Rhodanese" evidence="1">
    <location>
        <begin position="33"/>
        <end position="146"/>
    </location>
</feature>
<keyword evidence="3" id="KW-1185">Reference proteome</keyword>
<organism evidence="2 3">
    <name type="scientific">Leptothrix cholodnii (strain ATCC 51168 / LMG 8142 / SP-6)</name>
    <name type="common">Leptothrix discophora (strain SP-6)</name>
    <dbReference type="NCBI Taxonomy" id="395495"/>
    <lineage>
        <taxon>Bacteria</taxon>
        <taxon>Pseudomonadati</taxon>
        <taxon>Pseudomonadota</taxon>
        <taxon>Betaproteobacteria</taxon>
        <taxon>Burkholderiales</taxon>
        <taxon>Sphaerotilaceae</taxon>
        <taxon>Leptothrix</taxon>
    </lineage>
</organism>